<evidence type="ECO:0000256" key="1">
    <source>
        <dbReference type="ARBA" id="ARBA00005820"/>
    </source>
</evidence>
<name>A0ABN2UVQ4_9ACTN</name>
<evidence type="ECO:0000256" key="3">
    <source>
        <dbReference type="ARBA" id="ARBA00023015"/>
    </source>
</evidence>
<dbReference type="InterPro" id="IPR027417">
    <property type="entry name" value="P-loop_NTPase"/>
</dbReference>
<proteinExistence type="inferred from homology"/>
<evidence type="ECO:0000256" key="2">
    <source>
        <dbReference type="ARBA" id="ARBA00023012"/>
    </source>
</evidence>
<dbReference type="InterPro" id="IPR011990">
    <property type="entry name" value="TPR-like_helical_dom_sf"/>
</dbReference>
<reference evidence="9 10" key="1">
    <citation type="journal article" date="2019" name="Int. J. Syst. Evol. Microbiol.">
        <title>The Global Catalogue of Microorganisms (GCM) 10K type strain sequencing project: providing services to taxonomists for standard genome sequencing and annotation.</title>
        <authorList>
            <consortium name="The Broad Institute Genomics Platform"/>
            <consortium name="The Broad Institute Genome Sequencing Center for Infectious Disease"/>
            <person name="Wu L."/>
            <person name="Ma J."/>
        </authorList>
    </citation>
    <scope>NUCLEOTIDE SEQUENCE [LARGE SCALE GENOMIC DNA]</scope>
    <source>
        <strain evidence="9 10">JCM 14549</strain>
    </source>
</reference>
<dbReference type="SUPFAM" id="SSF46894">
    <property type="entry name" value="C-terminal effector domain of the bipartite response regulators"/>
    <property type="match status" value="1"/>
</dbReference>
<dbReference type="SUPFAM" id="SSF48452">
    <property type="entry name" value="TPR-like"/>
    <property type="match status" value="1"/>
</dbReference>
<dbReference type="PROSITE" id="PS51755">
    <property type="entry name" value="OMPR_PHOB"/>
    <property type="match status" value="1"/>
</dbReference>
<sequence>MEFRILGPLEVAHDDGPLQVRGSRQRTVLALLLLEAERIVPVDRLIDGVWGKEPPATSRSQIQICISSLRHQLSAGGLITTRPPGYRLRTGGHLLDLAEFEGRVAAGRKAAAEGRLRRAAGAFRSALALWRGPALHGIGSGLVRGGVAQLDEQRLALHEECLELELAAGEHQRLVGELAALAAAHPLRERPRALLMTALYRAGRQAEALNEYRMTRERFIEELGIEPGDGLRRLHQAILSGDPQLLGGAGAGTGPRVAVADLPAPQRVPRLLPADVADFTGRREALAALLEGPAGQYGAGPEAGPDGTVEPGAEAGLTAVPVTVISGRAGVGKTTLAIRAAHRLTPRYPDGQLFASLSGPGGAAVRPGDVLARFLRALGVPEPEIPADAEERAEMYRDRLAGRRVLVVLDGAGSQEQVAALLPGTAGCRVLITSRQRLTGLPAARRVELAPFDRAEALDLLARIAGRRRVEDEPAAAAALCAACDDLPLALRGAAARLVARPHWRVAELHRRLLECARPLDELSRSGADVRAGIAAGYASRTPGARRLLRLLAVPRTASFASWAGAPLLRTDPLTSLDLLEELAEAYLLEVEVDAVTGTARYRLPGLVRAFARERLAAEETAGAHRSALERYLGALLYLLDEARRRGGPERPARPDPARGAGSGGAGVPRWALPGRLVVPLLADPQGWYGRERPRLLSAIRQAAEAGLLPYARALADGVVAVWGRGRAAPGYPGCAGADGAGEGGAVRASRLGTGAVLVAVAGGSPDGWAAGYGVTEPGDEIEALITLAGVYRHRGEHRQARELLAAARGAAGDAPPEAVARLTVALADGGARPVAAAG</sequence>
<keyword evidence="4 6" id="KW-0238">DNA-binding</keyword>
<dbReference type="Proteomes" id="UP001403094">
    <property type="component" value="Unassembled WGS sequence"/>
</dbReference>
<dbReference type="CDD" id="cd15831">
    <property type="entry name" value="BTAD"/>
    <property type="match status" value="1"/>
</dbReference>
<dbReference type="InterPro" id="IPR002182">
    <property type="entry name" value="NB-ARC"/>
</dbReference>
<dbReference type="InterPro" id="IPR005158">
    <property type="entry name" value="BTAD"/>
</dbReference>
<dbReference type="Pfam" id="PF00931">
    <property type="entry name" value="NB-ARC"/>
    <property type="match status" value="1"/>
</dbReference>
<dbReference type="Pfam" id="PF03704">
    <property type="entry name" value="BTAD"/>
    <property type="match status" value="1"/>
</dbReference>
<dbReference type="RefSeq" id="WP_346069680.1">
    <property type="nucleotide sequence ID" value="NZ_BAAANQ010000002.1"/>
</dbReference>
<dbReference type="Pfam" id="PF00486">
    <property type="entry name" value="Trans_reg_C"/>
    <property type="match status" value="1"/>
</dbReference>
<keyword evidence="5" id="KW-0804">Transcription</keyword>
<dbReference type="Gene3D" id="1.25.40.10">
    <property type="entry name" value="Tetratricopeptide repeat domain"/>
    <property type="match status" value="1"/>
</dbReference>
<dbReference type="PANTHER" id="PTHR35807">
    <property type="entry name" value="TRANSCRIPTIONAL REGULATOR REDD-RELATED"/>
    <property type="match status" value="1"/>
</dbReference>
<keyword evidence="10" id="KW-1185">Reference proteome</keyword>
<evidence type="ECO:0000313" key="10">
    <source>
        <dbReference type="Proteomes" id="UP001403094"/>
    </source>
</evidence>
<dbReference type="InterPro" id="IPR003593">
    <property type="entry name" value="AAA+_ATPase"/>
</dbReference>
<feature type="DNA-binding region" description="OmpR/PhoB-type" evidence="6">
    <location>
        <begin position="1"/>
        <end position="90"/>
    </location>
</feature>
<evidence type="ECO:0000313" key="9">
    <source>
        <dbReference type="EMBL" id="GAA2044755.1"/>
    </source>
</evidence>
<dbReference type="InterPro" id="IPR016032">
    <property type="entry name" value="Sig_transdc_resp-reg_C-effctor"/>
</dbReference>
<dbReference type="Gene3D" id="3.40.50.300">
    <property type="entry name" value="P-loop containing nucleotide triphosphate hydrolases"/>
    <property type="match status" value="1"/>
</dbReference>
<gene>
    <name evidence="9" type="ORF">GCM10009757_10610</name>
</gene>
<evidence type="ECO:0000256" key="4">
    <source>
        <dbReference type="ARBA" id="ARBA00023125"/>
    </source>
</evidence>
<evidence type="ECO:0000256" key="7">
    <source>
        <dbReference type="SAM" id="MobiDB-lite"/>
    </source>
</evidence>
<feature type="region of interest" description="Disordered" evidence="7">
    <location>
        <begin position="647"/>
        <end position="667"/>
    </location>
</feature>
<dbReference type="PANTHER" id="PTHR35807:SF1">
    <property type="entry name" value="TRANSCRIPTIONAL REGULATOR REDD"/>
    <property type="match status" value="1"/>
</dbReference>
<dbReference type="InterPro" id="IPR036388">
    <property type="entry name" value="WH-like_DNA-bd_sf"/>
</dbReference>
<organism evidence="9 10">
    <name type="scientific">Streptomyces cheonanensis</name>
    <dbReference type="NCBI Taxonomy" id="312720"/>
    <lineage>
        <taxon>Bacteria</taxon>
        <taxon>Bacillati</taxon>
        <taxon>Actinomycetota</taxon>
        <taxon>Actinomycetes</taxon>
        <taxon>Kitasatosporales</taxon>
        <taxon>Streptomycetaceae</taxon>
        <taxon>Streptomyces</taxon>
    </lineage>
</organism>
<comment type="caution">
    <text evidence="9">The sequence shown here is derived from an EMBL/GenBank/DDBJ whole genome shotgun (WGS) entry which is preliminary data.</text>
</comment>
<dbReference type="InterPro" id="IPR051677">
    <property type="entry name" value="AfsR-DnrI-RedD_regulator"/>
</dbReference>
<dbReference type="PRINTS" id="PR00364">
    <property type="entry name" value="DISEASERSIST"/>
</dbReference>
<dbReference type="SMART" id="SM00862">
    <property type="entry name" value="Trans_reg_C"/>
    <property type="match status" value="1"/>
</dbReference>
<evidence type="ECO:0000256" key="6">
    <source>
        <dbReference type="PROSITE-ProRule" id="PRU01091"/>
    </source>
</evidence>
<feature type="compositionally biased region" description="Basic and acidic residues" evidence="7">
    <location>
        <begin position="647"/>
        <end position="657"/>
    </location>
</feature>
<keyword evidence="3" id="KW-0805">Transcription regulation</keyword>
<keyword evidence="2" id="KW-0902">Two-component regulatory system</keyword>
<accession>A0ABN2UVQ4</accession>
<evidence type="ECO:0000259" key="8">
    <source>
        <dbReference type="PROSITE" id="PS51755"/>
    </source>
</evidence>
<dbReference type="SUPFAM" id="SSF52540">
    <property type="entry name" value="P-loop containing nucleoside triphosphate hydrolases"/>
    <property type="match status" value="1"/>
</dbReference>
<feature type="domain" description="OmpR/PhoB-type" evidence="8">
    <location>
        <begin position="1"/>
        <end position="90"/>
    </location>
</feature>
<dbReference type="SMART" id="SM01043">
    <property type="entry name" value="BTAD"/>
    <property type="match status" value="1"/>
</dbReference>
<dbReference type="SMART" id="SM00382">
    <property type="entry name" value="AAA"/>
    <property type="match status" value="1"/>
</dbReference>
<protein>
    <submittedName>
        <fullName evidence="9">BTAD domain-containing putative transcriptional regulator</fullName>
    </submittedName>
</protein>
<dbReference type="Gene3D" id="1.10.10.10">
    <property type="entry name" value="Winged helix-like DNA-binding domain superfamily/Winged helix DNA-binding domain"/>
    <property type="match status" value="1"/>
</dbReference>
<evidence type="ECO:0000256" key="5">
    <source>
        <dbReference type="ARBA" id="ARBA00023163"/>
    </source>
</evidence>
<dbReference type="EMBL" id="BAAANQ010000002">
    <property type="protein sequence ID" value="GAA2044755.1"/>
    <property type="molecule type" value="Genomic_DNA"/>
</dbReference>
<comment type="similarity">
    <text evidence="1">Belongs to the AfsR/DnrI/RedD regulatory family.</text>
</comment>
<dbReference type="InterPro" id="IPR001867">
    <property type="entry name" value="OmpR/PhoB-type_DNA-bd"/>
</dbReference>